<dbReference type="EMBL" id="CP075371">
    <property type="protein sequence ID" value="QVT78878.1"/>
    <property type="molecule type" value="Genomic_DNA"/>
</dbReference>
<evidence type="ECO:0000313" key="4">
    <source>
        <dbReference type="Proteomes" id="UP000679307"/>
    </source>
</evidence>
<protein>
    <submittedName>
        <fullName evidence="3">Oxidoreductase CzcO</fullName>
        <ecNumber evidence="3">1.-.-.-</ecNumber>
    </submittedName>
</protein>
<dbReference type="Pfam" id="PF01266">
    <property type="entry name" value="DAO"/>
    <property type="match status" value="1"/>
</dbReference>
<dbReference type="PRINTS" id="PR00368">
    <property type="entry name" value="FADPNR"/>
</dbReference>
<proteinExistence type="predicted"/>
<keyword evidence="4" id="KW-1185">Reference proteome</keyword>
<organism evidence="3 4">
    <name type="scientific">Nocardioides aquaticus</name>
    <dbReference type="NCBI Taxonomy" id="160826"/>
    <lineage>
        <taxon>Bacteria</taxon>
        <taxon>Bacillati</taxon>
        <taxon>Actinomycetota</taxon>
        <taxon>Actinomycetes</taxon>
        <taxon>Propionibacteriales</taxon>
        <taxon>Nocardioidaceae</taxon>
        <taxon>Nocardioides</taxon>
    </lineage>
</organism>
<keyword evidence="1 3" id="KW-0560">Oxidoreductase</keyword>
<dbReference type="Gene3D" id="3.50.50.60">
    <property type="entry name" value="FAD/NAD(P)-binding domain"/>
    <property type="match status" value="1"/>
</dbReference>
<dbReference type="InterPro" id="IPR036188">
    <property type="entry name" value="FAD/NAD-bd_sf"/>
</dbReference>
<dbReference type="PANTHER" id="PTHR43539:SF78">
    <property type="entry name" value="FLAVIN-CONTAINING MONOOXYGENASE"/>
    <property type="match status" value="1"/>
</dbReference>
<dbReference type="Pfam" id="PF13738">
    <property type="entry name" value="Pyr_redox_3"/>
    <property type="match status" value="1"/>
</dbReference>
<accession>A0ABX8EIG3</accession>
<dbReference type="GO" id="GO:0016491">
    <property type="term" value="F:oxidoreductase activity"/>
    <property type="evidence" value="ECO:0007669"/>
    <property type="project" value="UniProtKB-KW"/>
</dbReference>
<dbReference type="SUPFAM" id="SSF51905">
    <property type="entry name" value="FAD/NAD(P)-binding domain"/>
    <property type="match status" value="2"/>
</dbReference>
<gene>
    <name evidence="3" type="primary">czcO_2</name>
    <name evidence="3" type="ORF">ENKNEFLB_01256</name>
</gene>
<dbReference type="PRINTS" id="PR00469">
    <property type="entry name" value="PNDRDTASEII"/>
</dbReference>
<name>A0ABX8EIG3_9ACTN</name>
<evidence type="ECO:0000313" key="3">
    <source>
        <dbReference type="EMBL" id="QVT78878.1"/>
    </source>
</evidence>
<evidence type="ECO:0000259" key="2">
    <source>
        <dbReference type="Pfam" id="PF01266"/>
    </source>
</evidence>
<dbReference type="EC" id="1.-.-.-" evidence="3"/>
<feature type="domain" description="FAD dependent oxidoreductase" evidence="2">
    <location>
        <begin position="18"/>
        <end position="64"/>
    </location>
</feature>
<dbReference type="RefSeq" id="WP_214058410.1">
    <property type="nucleotide sequence ID" value="NZ_CP075371.1"/>
</dbReference>
<dbReference type="PANTHER" id="PTHR43539">
    <property type="entry name" value="FLAVIN-BINDING MONOOXYGENASE-LIKE PROTEIN (AFU_ORTHOLOGUE AFUA_4G09220)"/>
    <property type="match status" value="1"/>
</dbReference>
<evidence type="ECO:0000256" key="1">
    <source>
        <dbReference type="ARBA" id="ARBA00023002"/>
    </source>
</evidence>
<dbReference type="InterPro" id="IPR050982">
    <property type="entry name" value="Auxin_biosynth/cation_transpt"/>
</dbReference>
<reference evidence="3 4" key="1">
    <citation type="submission" date="2021-05" db="EMBL/GenBank/DDBJ databases">
        <title>Complete genome of Nocardioides aquaticus KCTC 9944T isolated from meromictic and hypersaline Ekho Lake, Antarctica.</title>
        <authorList>
            <person name="Hwang K."/>
            <person name="Kim K.M."/>
            <person name="Choe H."/>
        </authorList>
    </citation>
    <scope>NUCLEOTIDE SEQUENCE [LARGE SCALE GENOMIC DNA]</scope>
    <source>
        <strain evidence="3 4">KCTC 9944</strain>
    </source>
</reference>
<sequence>MSAPTPGREQTPEGRTVDVCVVGGGQSGLATAYHLGRVSARREREGLPALRTVVLDAHDRPGGAWPDGWPSLELFSPAAFSSLPGWPMPAWTGDGTPSAEHVAAYLAAYEERYALPVHRPVRVTDVVDAGEDGLLRVRTDRGDWWARALVSATGTWDRPFWPAVPGAEAFGGRQLHTHDYRGPEQLTAQRVLVVGGGNSAAQLAADLQPHVAALHWVALRRPRYLPDDVDGRVLFETATQAVRDRAAGRPVRDVASLGDVVATPAVRRARDERGLVAGPMVERLTPAGARWPDGHEVDLDAVVWATGFRPALGHLRGLGLATERGRPCTVAPDGSPHPVRSSSDPRVWLVGYGDWTGAASATLVGVGRPARDAAFAIGDALRPTAART</sequence>
<dbReference type="NCBIfam" id="NF040505">
    <property type="entry name" value="ArsO_flavin_mono"/>
    <property type="match status" value="1"/>
</dbReference>
<dbReference type="Proteomes" id="UP000679307">
    <property type="component" value="Chromosome"/>
</dbReference>
<dbReference type="InterPro" id="IPR006076">
    <property type="entry name" value="FAD-dep_OxRdtase"/>
</dbReference>